<dbReference type="RefSeq" id="WP_070422184.1">
    <property type="nucleotide sequence ID" value="NZ_JAAUVV010000001.1"/>
</dbReference>
<name>A0AAP6XGZ5_9CORY</name>
<dbReference type="EMBL" id="JAAUVV010000001">
    <property type="protein sequence ID" value="NJJ02954.1"/>
    <property type="molecule type" value="Genomic_DNA"/>
</dbReference>
<reference evidence="2 3" key="1">
    <citation type="submission" date="2020-03" db="EMBL/GenBank/DDBJ databases">
        <title>Draft genome sequences of bacterial isolates from the female urobiome.</title>
        <authorList>
            <person name="Miller-Ensminger T."/>
            <person name="Wolfe A.J."/>
            <person name="Putonti C."/>
        </authorList>
    </citation>
    <scope>NUCLEOTIDE SEQUENCE [LARGE SCALE GENOMIC DNA]</scope>
    <source>
        <strain evidence="2 3">UMB8490</strain>
    </source>
</reference>
<sequence length="144" mass="15298">MGSVVSATTGRAYGDMGAPRKFDSFIFSAEALLAQAHADFAARRYDLAMENAYRAALRIAGACNARSIVLRKRKRLPTNAWDKLALTGESGQHWATVFSAYSARRARVASGIDDNPSPVVVSSLIGSAEDFLLDTTGGDAPMAA</sequence>
<feature type="domain" description="SAV-6107-like HEPN" evidence="1">
    <location>
        <begin position="50"/>
        <end position="132"/>
    </location>
</feature>
<organism evidence="2 3">
    <name type="scientific">Corynebacterium coyleae</name>
    <dbReference type="NCBI Taxonomy" id="53374"/>
    <lineage>
        <taxon>Bacteria</taxon>
        <taxon>Bacillati</taxon>
        <taxon>Actinomycetota</taxon>
        <taxon>Actinomycetes</taxon>
        <taxon>Mycobacteriales</taxon>
        <taxon>Corynebacteriaceae</taxon>
        <taxon>Corynebacterium</taxon>
    </lineage>
</organism>
<evidence type="ECO:0000313" key="2">
    <source>
        <dbReference type="EMBL" id="NJJ02954.1"/>
    </source>
</evidence>
<evidence type="ECO:0000313" key="3">
    <source>
        <dbReference type="Proteomes" id="UP000591626"/>
    </source>
</evidence>
<accession>A0AAP6XGZ5</accession>
<dbReference type="Pfam" id="PF18726">
    <property type="entry name" value="HEPN_SAV_6107"/>
    <property type="match status" value="1"/>
</dbReference>
<dbReference type="InterPro" id="IPR040891">
    <property type="entry name" value="HEPN_SAV_6107"/>
</dbReference>
<evidence type="ECO:0000259" key="1">
    <source>
        <dbReference type="Pfam" id="PF18726"/>
    </source>
</evidence>
<dbReference type="Proteomes" id="UP000591626">
    <property type="component" value="Unassembled WGS sequence"/>
</dbReference>
<gene>
    <name evidence="2" type="ORF">HC138_00950</name>
</gene>
<dbReference type="AlphaFoldDB" id="A0AAP6XGZ5"/>
<comment type="caution">
    <text evidence="2">The sequence shown here is derived from an EMBL/GenBank/DDBJ whole genome shotgun (WGS) entry which is preliminary data.</text>
</comment>
<proteinExistence type="predicted"/>
<protein>
    <recommendedName>
        <fullName evidence="1">SAV-6107-like HEPN domain-containing protein</fullName>
    </recommendedName>
</protein>